<dbReference type="InterPro" id="IPR036188">
    <property type="entry name" value="FAD/NAD-bd_sf"/>
</dbReference>
<gene>
    <name evidence="3" type="ORF">METZ01_LOCUS419007</name>
</gene>
<dbReference type="Gene3D" id="3.50.50.60">
    <property type="entry name" value="FAD/NAD(P)-binding domain"/>
    <property type="match status" value="1"/>
</dbReference>
<dbReference type="InterPro" id="IPR012132">
    <property type="entry name" value="GMC_OxRdtase"/>
</dbReference>
<feature type="non-terminal residue" evidence="3">
    <location>
        <position position="1"/>
    </location>
</feature>
<reference evidence="3" key="1">
    <citation type="submission" date="2018-05" db="EMBL/GenBank/DDBJ databases">
        <authorList>
            <person name="Lanie J.A."/>
            <person name="Ng W.-L."/>
            <person name="Kazmierczak K.M."/>
            <person name="Andrzejewski T.M."/>
            <person name="Davidsen T.M."/>
            <person name="Wayne K.J."/>
            <person name="Tettelin H."/>
            <person name="Glass J.I."/>
            <person name="Rusch D."/>
            <person name="Podicherti R."/>
            <person name="Tsui H.-C.T."/>
            <person name="Winkler M.E."/>
        </authorList>
    </citation>
    <scope>NUCLEOTIDE SEQUENCE</scope>
</reference>
<dbReference type="SUPFAM" id="SSF54373">
    <property type="entry name" value="FAD-linked reductases, C-terminal domain"/>
    <property type="match status" value="1"/>
</dbReference>
<dbReference type="InterPro" id="IPR007867">
    <property type="entry name" value="GMC_OxRtase_C"/>
</dbReference>
<evidence type="ECO:0000259" key="2">
    <source>
        <dbReference type="Pfam" id="PF05199"/>
    </source>
</evidence>
<dbReference type="PANTHER" id="PTHR11552:SF147">
    <property type="entry name" value="CHOLINE DEHYDROGENASE, MITOCHONDRIAL"/>
    <property type="match status" value="1"/>
</dbReference>
<feature type="domain" description="Glucose-methanol-choline oxidoreductase C-terminal" evidence="2">
    <location>
        <begin position="20"/>
        <end position="153"/>
    </location>
</feature>
<dbReference type="GO" id="GO:0050660">
    <property type="term" value="F:flavin adenine dinucleotide binding"/>
    <property type="evidence" value="ECO:0007669"/>
    <property type="project" value="InterPro"/>
</dbReference>
<organism evidence="3">
    <name type="scientific">marine metagenome</name>
    <dbReference type="NCBI Taxonomy" id="408172"/>
    <lineage>
        <taxon>unclassified sequences</taxon>
        <taxon>metagenomes</taxon>
        <taxon>ecological metagenomes</taxon>
    </lineage>
</organism>
<sequence length="164" mass="18316">PFFQAAWNDEFSLRAILLHPESRGNLSLISDNPKISLQIKPNFLSTTNDRRVLLEGLKLCRELSERNPLDKFRGLEKEPGSNLQSDDELYDYIGNTAYPIDHPCGTCRMGNDERSVVDPKLRVRGISNLRIVDASVMPDITSGGINAPVLMIAEKASDFITEAQ</sequence>
<evidence type="ECO:0000256" key="1">
    <source>
        <dbReference type="ARBA" id="ARBA00010790"/>
    </source>
</evidence>
<proteinExistence type="inferred from homology"/>
<name>A0A382X5D2_9ZZZZ</name>
<dbReference type="AlphaFoldDB" id="A0A382X5D2"/>
<dbReference type="SUPFAM" id="SSF51905">
    <property type="entry name" value="FAD/NAD(P)-binding domain"/>
    <property type="match status" value="1"/>
</dbReference>
<comment type="similarity">
    <text evidence="1">Belongs to the GMC oxidoreductase family.</text>
</comment>
<evidence type="ECO:0000313" key="3">
    <source>
        <dbReference type="EMBL" id="SVD66153.1"/>
    </source>
</evidence>
<dbReference type="EMBL" id="UINC01165008">
    <property type="protein sequence ID" value="SVD66153.1"/>
    <property type="molecule type" value="Genomic_DNA"/>
</dbReference>
<dbReference type="Gene3D" id="3.30.560.10">
    <property type="entry name" value="Glucose Oxidase, domain 3"/>
    <property type="match status" value="1"/>
</dbReference>
<dbReference type="GO" id="GO:0016614">
    <property type="term" value="F:oxidoreductase activity, acting on CH-OH group of donors"/>
    <property type="evidence" value="ECO:0007669"/>
    <property type="project" value="InterPro"/>
</dbReference>
<accession>A0A382X5D2</accession>
<dbReference type="PANTHER" id="PTHR11552">
    <property type="entry name" value="GLUCOSE-METHANOL-CHOLINE GMC OXIDOREDUCTASE"/>
    <property type="match status" value="1"/>
</dbReference>
<protein>
    <recommendedName>
        <fullName evidence="2">Glucose-methanol-choline oxidoreductase C-terminal domain-containing protein</fullName>
    </recommendedName>
</protein>
<dbReference type="Pfam" id="PF05199">
    <property type="entry name" value="GMC_oxred_C"/>
    <property type="match status" value="1"/>
</dbReference>